<keyword evidence="2" id="KW-1185">Reference proteome</keyword>
<dbReference type="STRING" id="1849968.A8C32_18155"/>
<name>A0A1E5T7M7_9FLAO</name>
<dbReference type="Proteomes" id="UP000095713">
    <property type="component" value="Unassembled WGS sequence"/>
</dbReference>
<evidence type="ECO:0000313" key="2">
    <source>
        <dbReference type="Proteomes" id="UP000095713"/>
    </source>
</evidence>
<accession>A0A1E5T7M7</accession>
<reference evidence="1 2" key="1">
    <citation type="submission" date="2016-05" db="EMBL/GenBank/DDBJ databases">
        <title>Draft Genome Sequence of Algibacter sp. Strain SK-16 Isolated from the Surface Water of Aburatsubo Inlet.</title>
        <authorList>
            <person name="Wong S.-K."/>
            <person name="Yoshizawa S."/>
            <person name="Nakajima Y."/>
            <person name="Ogura Y."/>
            <person name="Tetsuya H."/>
            <person name="Hamasaki K."/>
        </authorList>
    </citation>
    <scope>NUCLEOTIDE SEQUENCE [LARGE SCALE GENOMIC DNA]</scope>
    <source>
        <strain evidence="1 2">SK-16</strain>
    </source>
</reference>
<proteinExistence type="predicted"/>
<protein>
    <submittedName>
        <fullName evidence="1">Uncharacterized protein</fullName>
    </submittedName>
</protein>
<sequence>MKKLNCIIEFLIKTTMKFILSYVLFLIAITNINAQFNFTINGSFKDILSQRAYTKINTENGVVGAEAVISLLSTKSFTSLINDQLEELLTFNDVLLREKENLINFVKGGSFSKGLGYNSYGYITKKYPLFDLNPSDVFRKKIIRYRFELKLKKESKKIRDYLNVDNPIPEGERILLTLTTLENVINLTLENESY</sequence>
<dbReference type="EMBL" id="MDJD01000048">
    <property type="protein sequence ID" value="OEK07360.1"/>
    <property type="molecule type" value="Genomic_DNA"/>
</dbReference>
<gene>
    <name evidence="1" type="ORF">A8C32_18155</name>
</gene>
<comment type="caution">
    <text evidence="1">The sequence shown here is derived from an EMBL/GenBank/DDBJ whole genome shotgun (WGS) entry which is preliminary data.</text>
</comment>
<evidence type="ECO:0000313" key="1">
    <source>
        <dbReference type="EMBL" id="OEK07360.1"/>
    </source>
</evidence>
<organism evidence="1 2">
    <name type="scientific">Flavivirga aquatica</name>
    <dbReference type="NCBI Taxonomy" id="1849968"/>
    <lineage>
        <taxon>Bacteria</taxon>
        <taxon>Pseudomonadati</taxon>
        <taxon>Bacteroidota</taxon>
        <taxon>Flavobacteriia</taxon>
        <taxon>Flavobacteriales</taxon>
        <taxon>Flavobacteriaceae</taxon>
        <taxon>Flavivirga</taxon>
    </lineage>
</organism>
<dbReference type="AlphaFoldDB" id="A0A1E5T7M7"/>